<dbReference type="InterPro" id="IPR004398">
    <property type="entry name" value="RNA_MeTrfase_RsmD"/>
</dbReference>
<name>A0A1Z3NBH6_BDEBC</name>
<evidence type="ECO:0000313" key="4">
    <source>
        <dbReference type="Proteomes" id="UP000197003"/>
    </source>
</evidence>
<gene>
    <name evidence="3" type="ORF">B9G79_15315</name>
</gene>
<keyword evidence="2 3" id="KW-0808">Transferase</keyword>
<dbReference type="PANTHER" id="PTHR43542">
    <property type="entry name" value="METHYLTRANSFERASE"/>
    <property type="match status" value="1"/>
</dbReference>
<dbReference type="PROSITE" id="PS00092">
    <property type="entry name" value="N6_MTASE"/>
    <property type="match status" value="1"/>
</dbReference>
<dbReference type="Pfam" id="PF03602">
    <property type="entry name" value="Cons_hypoth95"/>
    <property type="match status" value="1"/>
</dbReference>
<dbReference type="RefSeq" id="WP_088566266.1">
    <property type="nucleotide sequence ID" value="NZ_CP020946.1"/>
</dbReference>
<dbReference type="InterPro" id="IPR029063">
    <property type="entry name" value="SAM-dependent_MTases_sf"/>
</dbReference>
<accession>A0A1Z3NBH6</accession>
<dbReference type="Proteomes" id="UP000197003">
    <property type="component" value="Chromosome"/>
</dbReference>
<dbReference type="GO" id="GO:0031167">
    <property type="term" value="P:rRNA methylation"/>
    <property type="evidence" value="ECO:0007669"/>
    <property type="project" value="InterPro"/>
</dbReference>
<proteinExistence type="predicted"/>
<dbReference type="GO" id="GO:0003676">
    <property type="term" value="F:nucleic acid binding"/>
    <property type="evidence" value="ECO:0007669"/>
    <property type="project" value="InterPro"/>
</dbReference>
<evidence type="ECO:0000313" key="3">
    <source>
        <dbReference type="EMBL" id="ASD64832.1"/>
    </source>
</evidence>
<dbReference type="AlphaFoldDB" id="A0A1Z3NBH6"/>
<evidence type="ECO:0000256" key="1">
    <source>
        <dbReference type="ARBA" id="ARBA00022603"/>
    </source>
</evidence>
<dbReference type="Gene3D" id="3.40.50.150">
    <property type="entry name" value="Vaccinia Virus protein VP39"/>
    <property type="match status" value="1"/>
</dbReference>
<dbReference type="EMBL" id="CP020946">
    <property type="protein sequence ID" value="ASD64832.1"/>
    <property type="molecule type" value="Genomic_DNA"/>
</dbReference>
<dbReference type="OrthoDB" id="9803017at2"/>
<dbReference type="NCBIfam" id="TIGR00095">
    <property type="entry name" value="16S rRNA (guanine(966)-N(2))-methyltransferase RsmD"/>
    <property type="match status" value="1"/>
</dbReference>
<dbReference type="InterPro" id="IPR002052">
    <property type="entry name" value="DNA_methylase_N6_adenine_CS"/>
</dbReference>
<evidence type="ECO:0000256" key="2">
    <source>
        <dbReference type="ARBA" id="ARBA00022679"/>
    </source>
</evidence>
<organism evidence="3 4">
    <name type="scientific">Bdellovibrio bacteriovorus</name>
    <dbReference type="NCBI Taxonomy" id="959"/>
    <lineage>
        <taxon>Bacteria</taxon>
        <taxon>Pseudomonadati</taxon>
        <taxon>Bdellovibrionota</taxon>
        <taxon>Bdellovibrionia</taxon>
        <taxon>Bdellovibrionales</taxon>
        <taxon>Pseudobdellovibrionaceae</taxon>
        <taxon>Bdellovibrio</taxon>
    </lineage>
</organism>
<dbReference type="SUPFAM" id="SSF53335">
    <property type="entry name" value="S-adenosyl-L-methionine-dependent methyltransferases"/>
    <property type="match status" value="1"/>
</dbReference>
<reference evidence="3 4" key="1">
    <citation type="submission" date="2017-04" db="EMBL/GenBank/DDBJ databases">
        <title>Whole genome sequence of Bdellovibrio bacteriovorus strain SSB218315.</title>
        <authorList>
            <person name="Oyedara O."/>
            <person name="Rodriguez-Perez M.A."/>
        </authorList>
    </citation>
    <scope>NUCLEOTIDE SEQUENCE [LARGE SCALE GENOMIC DNA]</scope>
    <source>
        <strain evidence="3 4">SSB218315</strain>
    </source>
</reference>
<dbReference type="PANTHER" id="PTHR43542:SF1">
    <property type="entry name" value="METHYLTRANSFERASE"/>
    <property type="match status" value="1"/>
</dbReference>
<dbReference type="CDD" id="cd02440">
    <property type="entry name" value="AdoMet_MTases"/>
    <property type="match status" value="1"/>
</dbReference>
<dbReference type="GO" id="GO:0008168">
    <property type="term" value="F:methyltransferase activity"/>
    <property type="evidence" value="ECO:0007669"/>
    <property type="project" value="UniProtKB-KW"/>
</dbReference>
<dbReference type="PIRSF" id="PIRSF004553">
    <property type="entry name" value="CHP00095"/>
    <property type="match status" value="1"/>
</dbReference>
<sequence>MRIIAGKYRGHQLVAFDADHIRPTTDRVKETLFNKLQFDIDGARVVDLFCGTGNLGIEALSRGAEFCTFVEKNPKSLVITRKNFEKLRVPASDYKIVNMDVIAYLKSYEGEPFNIIFADPPFTEKMAHFVMEAASTSAAFGKTTLLAIESQAKERMEDRYGCVVRYSKKEYGDKILSLFCHESALEQDEEPAPEEEQHE</sequence>
<protein>
    <submittedName>
        <fullName evidence="3">16S rRNA (Guanine(966)-N(2))-methyltransferase RsmD</fullName>
    </submittedName>
</protein>
<keyword evidence="1 3" id="KW-0489">Methyltransferase</keyword>